<dbReference type="GO" id="GO:0005524">
    <property type="term" value="F:ATP binding"/>
    <property type="evidence" value="ECO:0007669"/>
    <property type="project" value="UniProtKB-KW"/>
</dbReference>
<keyword evidence="7" id="KW-0378">Hydrolase</keyword>
<dbReference type="InterPro" id="IPR044876">
    <property type="entry name" value="HRDC_dom_sf"/>
</dbReference>
<gene>
    <name evidence="20" type="ORF">UU65_C0002G0045</name>
</gene>
<evidence type="ECO:0000256" key="10">
    <source>
        <dbReference type="ARBA" id="ARBA00022840"/>
    </source>
</evidence>
<dbReference type="GO" id="GO:0046872">
    <property type="term" value="F:metal ion binding"/>
    <property type="evidence" value="ECO:0007669"/>
    <property type="project" value="UniProtKB-KW"/>
</dbReference>
<dbReference type="Gene3D" id="1.10.150.80">
    <property type="entry name" value="HRDC domain"/>
    <property type="match status" value="1"/>
</dbReference>
<organism evidence="20 21">
    <name type="scientific">candidate division CPR2 bacterium GW2011_GWC1_41_48</name>
    <dbReference type="NCBI Taxonomy" id="1618344"/>
    <lineage>
        <taxon>Bacteria</taxon>
        <taxon>Bacteria division CPR2</taxon>
    </lineage>
</organism>
<dbReference type="PROSITE" id="PS51194">
    <property type="entry name" value="HELICASE_CTER"/>
    <property type="match status" value="1"/>
</dbReference>
<comment type="cofactor">
    <cofactor evidence="1">
        <name>Mg(2+)</name>
        <dbReference type="ChEBI" id="CHEBI:18420"/>
    </cofactor>
</comment>
<dbReference type="SMART" id="SM00487">
    <property type="entry name" value="DEXDc"/>
    <property type="match status" value="1"/>
</dbReference>
<keyword evidence="10" id="KW-0067">ATP-binding</keyword>
<feature type="domain" description="HRDC" evidence="17">
    <location>
        <begin position="520"/>
        <end position="600"/>
    </location>
</feature>
<protein>
    <recommendedName>
        <fullName evidence="16">DNA helicase RecQ</fullName>
        <ecNumber evidence="16">5.6.2.4</ecNumber>
    </recommendedName>
</protein>
<dbReference type="SUPFAM" id="SSF47819">
    <property type="entry name" value="HRDC-like"/>
    <property type="match status" value="1"/>
</dbReference>
<dbReference type="PANTHER" id="PTHR13710:SF105">
    <property type="entry name" value="ATP-DEPENDENT DNA HELICASE Q1"/>
    <property type="match status" value="1"/>
</dbReference>
<evidence type="ECO:0000256" key="6">
    <source>
        <dbReference type="ARBA" id="ARBA00022763"/>
    </source>
</evidence>
<keyword evidence="14" id="KW-0413">Isomerase</keyword>
<dbReference type="CDD" id="cd18794">
    <property type="entry name" value="SF2_C_RecQ"/>
    <property type="match status" value="1"/>
</dbReference>
<dbReference type="SMART" id="SM00956">
    <property type="entry name" value="RQC"/>
    <property type="match status" value="1"/>
</dbReference>
<dbReference type="SUPFAM" id="SSF52540">
    <property type="entry name" value="P-loop containing nucleoside triphosphate hydrolases"/>
    <property type="match status" value="2"/>
</dbReference>
<dbReference type="FunFam" id="3.40.50.300:FF:000156">
    <property type="entry name" value="ATP-dependent DNA helicase recQ"/>
    <property type="match status" value="1"/>
</dbReference>
<dbReference type="Proteomes" id="UP000033869">
    <property type="component" value="Unassembled WGS sequence"/>
</dbReference>
<evidence type="ECO:0000256" key="13">
    <source>
        <dbReference type="ARBA" id="ARBA00023204"/>
    </source>
</evidence>
<dbReference type="GO" id="GO:0005694">
    <property type="term" value="C:chromosome"/>
    <property type="evidence" value="ECO:0007669"/>
    <property type="project" value="TreeGrafter"/>
</dbReference>
<dbReference type="PANTHER" id="PTHR13710">
    <property type="entry name" value="DNA HELICASE RECQ FAMILY MEMBER"/>
    <property type="match status" value="1"/>
</dbReference>
<dbReference type="GO" id="GO:0009378">
    <property type="term" value="F:four-way junction helicase activity"/>
    <property type="evidence" value="ECO:0007669"/>
    <property type="project" value="TreeGrafter"/>
</dbReference>
<sequence length="721" mass="81470">MRGTLNKYFGYNNFLPLQEDVIKDVLKGQDVLVLMPTGGGKSLCYQLPALILNGITIVVSPLIALMKDQVDALVLNGVPAALINSSLDFSQIDTIKAQLQKGEFKILYVAPERLMMPVFLQFLKGLKVSLFAVDEAHCISEWGHDFRPEYRQLKSLKENFPNIPIIALTATATSKVQSDIASELNIPDSKRYKASFLRKNLQIKIKSKANVYEQLLGYLEEHRKDSGIIYCQSRKQVDSLTFDLSASGFRALPYHAGLTAKERSSNQERFIKDDVEIIVATIAFGMGIDKPNVRFVVHYDLPKNVEGYYQEIGRAGRDSLKSDCLLFFNYGDKAKIEHFIRQKEDLREREIANLKLKEMVNYCINNNCRHKVLLQYFGEDFTETNCGACDICLEPRETFDATIEAQKVISCVHRAKERFGMNHIIDILIGSKSQKIIGRNHDKLSTYGIGRDHSKSKWQLIVRELIRAGYLDLEGDEYPVLRLNTKSKLVLAGKEEVTIVKPKIELGKTKTQRQVKIDSKDIDYELFEILRALRKTLADKEGLPPYIIFPDTTLNEMAVYYPGSLEGLKSISGVGEAKLQRYGELFLKSITEYCDNKGIETKASIIKHQFSAKRTIRPSEANSGTIRETLAFYRQGLTLAEMAAKKSVVVGTIVSHLEKIILSGEEIDINRFVSLKDQKIIEKAMAEVGPGMLRPIKDTLGGKFSYEQIRLVRVALGQKQN</sequence>
<dbReference type="GO" id="GO:0000724">
    <property type="term" value="P:double-strand break repair via homologous recombination"/>
    <property type="evidence" value="ECO:0007669"/>
    <property type="project" value="TreeGrafter"/>
</dbReference>
<dbReference type="PROSITE" id="PS50967">
    <property type="entry name" value="HRDC"/>
    <property type="match status" value="1"/>
</dbReference>
<proteinExistence type="inferred from homology"/>
<dbReference type="InterPro" id="IPR004589">
    <property type="entry name" value="DNA_helicase_ATP-dep_RecQ"/>
</dbReference>
<keyword evidence="9" id="KW-0862">Zinc</keyword>
<dbReference type="Pfam" id="PF00271">
    <property type="entry name" value="Helicase_C"/>
    <property type="match status" value="1"/>
</dbReference>
<dbReference type="NCBIfam" id="TIGR01389">
    <property type="entry name" value="recQ"/>
    <property type="match status" value="1"/>
</dbReference>
<dbReference type="InterPro" id="IPR014001">
    <property type="entry name" value="Helicase_ATP-bd"/>
</dbReference>
<evidence type="ECO:0000313" key="20">
    <source>
        <dbReference type="EMBL" id="KKS09267.1"/>
    </source>
</evidence>
<keyword evidence="4" id="KW-0479">Metal-binding</keyword>
<name>A0A0G0WB18_UNCC2</name>
<evidence type="ECO:0000259" key="19">
    <source>
        <dbReference type="PROSITE" id="PS51194"/>
    </source>
</evidence>
<dbReference type="SMART" id="SM00490">
    <property type="entry name" value="HELICc"/>
    <property type="match status" value="1"/>
</dbReference>
<evidence type="ECO:0000256" key="3">
    <source>
        <dbReference type="ARBA" id="ARBA00005446"/>
    </source>
</evidence>
<dbReference type="NCBIfam" id="TIGR00614">
    <property type="entry name" value="recQ_fam"/>
    <property type="match status" value="1"/>
</dbReference>
<dbReference type="InterPro" id="IPR010997">
    <property type="entry name" value="HRDC-like_sf"/>
</dbReference>
<dbReference type="Gene3D" id="3.40.50.300">
    <property type="entry name" value="P-loop containing nucleotide triphosphate hydrolases"/>
    <property type="match status" value="2"/>
</dbReference>
<dbReference type="Pfam" id="PF14493">
    <property type="entry name" value="HTH_40"/>
    <property type="match status" value="1"/>
</dbReference>
<dbReference type="AlphaFoldDB" id="A0A0G0WB18"/>
<dbReference type="InterPro" id="IPR002121">
    <property type="entry name" value="HRDC_dom"/>
</dbReference>
<evidence type="ECO:0000256" key="5">
    <source>
        <dbReference type="ARBA" id="ARBA00022741"/>
    </source>
</evidence>
<dbReference type="InterPro" id="IPR036388">
    <property type="entry name" value="WH-like_DNA-bd_sf"/>
</dbReference>
<evidence type="ECO:0000256" key="14">
    <source>
        <dbReference type="ARBA" id="ARBA00023235"/>
    </source>
</evidence>
<keyword evidence="6" id="KW-0227">DNA damage</keyword>
<dbReference type="InterPro" id="IPR011545">
    <property type="entry name" value="DEAD/DEAH_box_helicase_dom"/>
</dbReference>
<dbReference type="Pfam" id="PF09382">
    <property type="entry name" value="RQC"/>
    <property type="match status" value="1"/>
</dbReference>
<feature type="domain" description="Helicase ATP-binding" evidence="18">
    <location>
        <begin position="22"/>
        <end position="190"/>
    </location>
</feature>
<dbReference type="GO" id="GO:0003677">
    <property type="term" value="F:DNA binding"/>
    <property type="evidence" value="ECO:0007669"/>
    <property type="project" value="UniProtKB-KW"/>
</dbReference>
<dbReference type="InterPro" id="IPR006293">
    <property type="entry name" value="DNA_helicase_ATP-dep_RecQ_bac"/>
</dbReference>
<dbReference type="GO" id="GO:0009432">
    <property type="term" value="P:SOS response"/>
    <property type="evidence" value="ECO:0007669"/>
    <property type="project" value="UniProtKB-UniRule"/>
</dbReference>
<evidence type="ECO:0000256" key="2">
    <source>
        <dbReference type="ARBA" id="ARBA00001947"/>
    </source>
</evidence>
<dbReference type="InterPro" id="IPR001650">
    <property type="entry name" value="Helicase_C-like"/>
</dbReference>
<dbReference type="InterPro" id="IPR029491">
    <property type="entry name" value="Helicase_HTH"/>
</dbReference>
<dbReference type="SMART" id="SM00341">
    <property type="entry name" value="HRDC"/>
    <property type="match status" value="1"/>
</dbReference>
<dbReference type="GO" id="GO:0016787">
    <property type="term" value="F:hydrolase activity"/>
    <property type="evidence" value="ECO:0007669"/>
    <property type="project" value="UniProtKB-KW"/>
</dbReference>
<accession>A0A0G0WB18</accession>
<dbReference type="Pfam" id="PF00570">
    <property type="entry name" value="HRDC"/>
    <property type="match status" value="1"/>
</dbReference>
<evidence type="ECO:0000256" key="7">
    <source>
        <dbReference type="ARBA" id="ARBA00022801"/>
    </source>
</evidence>
<dbReference type="Pfam" id="PF00270">
    <property type="entry name" value="DEAD"/>
    <property type="match status" value="1"/>
</dbReference>
<comment type="similarity">
    <text evidence="3">Belongs to the helicase family. RecQ subfamily.</text>
</comment>
<keyword evidence="5" id="KW-0547">Nucleotide-binding</keyword>
<evidence type="ECO:0000256" key="9">
    <source>
        <dbReference type="ARBA" id="ARBA00022833"/>
    </source>
</evidence>
<evidence type="ECO:0000259" key="17">
    <source>
        <dbReference type="PROSITE" id="PS50967"/>
    </source>
</evidence>
<dbReference type="EMBL" id="LCBL01000002">
    <property type="protein sequence ID" value="KKS09267.1"/>
    <property type="molecule type" value="Genomic_DNA"/>
</dbReference>
<dbReference type="InterPro" id="IPR018982">
    <property type="entry name" value="RQC_domain"/>
</dbReference>
<evidence type="ECO:0000256" key="16">
    <source>
        <dbReference type="NCBIfam" id="TIGR01389"/>
    </source>
</evidence>
<evidence type="ECO:0000256" key="11">
    <source>
        <dbReference type="ARBA" id="ARBA00023125"/>
    </source>
</evidence>
<evidence type="ECO:0000256" key="4">
    <source>
        <dbReference type="ARBA" id="ARBA00022723"/>
    </source>
</evidence>
<dbReference type="Gene3D" id="1.10.10.10">
    <property type="entry name" value="Winged helix-like DNA-binding domain superfamily/Winged helix DNA-binding domain"/>
    <property type="match status" value="1"/>
</dbReference>
<comment type="caution">
    <text evidence="20">The sequence shown here is derived from an EMBL/GenBank/DDBJ whole genome shotgun (WGS) entry which is preliminary data.</text>
</comment>
<keyword evidence="12" id="KW-0233">DNA recombination</keyword>
<dbReference type="InterPro" id="IPR027417">
    <property type="entry name" value="P-loop_NTPase"/>
</dbReference>
<dbReference type="PATRIC" id="fig|1618344.3.peg.377"/>
<keyword evidence="13" id="KW-0234">DNA repair</keyword>
<dbReference type="InterPro" id="IPR032284">
    <property type="entry name" value="RecQ_Zn-bd"/>
</dbReference>
<keyword evidence="8 20" id="KW-0347">Helicase</keyword>
<dbReference type="PROSITE" id="PS51192">
    <property type="entry name" value="HELICASE_ATP_BIND_1"/>
    <property type="match status" value="1"/>
</dbReference>
<evidence type="ECO:0000256" key="12">
    <source>
        <dbReference type="ARBA" id="ARBA00023172"/>
    </source>
</evidence>
<keyword evidence="11" id="KW-0238">DNA-binding</keyword>
<evidence type="ECO:0000259" key="18">
    <source>
        <dbReference type="PROSITE" id="PS51192"/>
    </source>
</evidence>
<dbReference type="Pfam" id="PF16124">
    <property type="entry name" value="RecQ_Zn_bind"/>
    <property type="match status" value="1"/>
</dbReference>
<dbReference type="CDD" id="cd17920">
    <property type="entry name" value="DEXHc_RecQ"/>
    <property type="match status" value="1"/>
</dbReference>
<evidence type="ECO:0000256" key="15">
    <source>
        <dbReference type="ARBA" id="ARBA00034617"/>
    </source>
</evidence>
<feature type="domain" description="Helicase C-terminal" evidence="19">
    <location>
        <begin position="211"/>
        <end position="360"/>
    </location>
</feature>
<dbReference type="GO" id="GO:0005737">
    <property type="term" value="C:cytoplasm"/>
    <property type="evidence" value="ECO:0007669"/>
    <property type="project" value="TreeGrafter"/>
</dbReference>
<evidence type="ECO:0000256" key="8">
    <source>
        <dbReference type="ARBA" id="ARBA00022806"/>
    </source>
</evidence>
<dbReference type="GO" id="GO:0043138">
    <property type="term" value="F:3'-5' DNA helicase activity"/>
    <property type="evidence" value="ECO:0007669"/>
    <property type="project" value="UniProtKB-EC"/>
</dbReference>
<comment type="catalytic activity">
    <reaction evidence="15">
        <text>Couples ATP hydrolysis with the unwinding of duplex DNA by translocating in the 3'-5' direction.</text>
        <dbReference type="EC" id="5.6.2.4"/>
    </reaction>
</comment>
<comment type="cofactor">
    <cofactor evidence="2">
        <name>Zn(2+)</name>
        <dbReference type="ChEBI" id="CHEBI:29105"/>
    </cofactor>
</comment>
<evidence type="ECO:0000313" key="21">
    <source>
        <dbReference type="Proteomes" id="UP000033869"/>
    </source>
</evidence>
<dbReference type="FunFam" id="3.40.50.300:FF:000296">
    <property type="entry name" value="ATP-dependent DNA helicase RecQ"/>
    <property type="match status" value="1"/>
</dbReference>
<dbReference type="EC" id="5.6.2.4" evidence="16"/>
<dbReference type="GO" id="GO:0006260">
    <property type="term" value="P:DNA replication"/>
    <property type="evidence" value="ECO:0007669"/>
    <property type="project" value="InterPro"/>
</dbReference>
<evidence type="ECO:0000256" key="1">
    <source>
        <dbReference type="ARBA" id="ARBA00001946"/>
    </source>
</evidence>
<reference evidence="20 21" key="1">
    <citation type="journal article" date="2015" name="Nature">
        <title>rRNA introns, odd ribosomes, and small enigmatic genomes across a large radiation of phyla.</title>
        <authorList>
            <person name="Brown C.T."/>
            <person name="Hug L.A."/>
            <person name="Thomas B.C."/>
            <person name="Sharon I."/>
            <person name="Castelle C.J."/>
            <person name="Singh A."/>
            <person name="Wilkins M.J."/>
            <person name="Williams K.H."/>
            <person name="Banfield J.F."/>
        </authorList>
    </citation>
    <scope>NUCLEOTIDE SEQUENCE [LARGE SCALE GENOMIC DNA]</scope>
</reference>
<dbReference type="Gene3D" id="1.10.10.1390">
    <property type="entry name" value="ATP-dependent DNA helicase RecQ"/>
    <property type="match status" value="1"/>
</dbReference>